<dbReference type="eggNOG" id="ENOG5032YQD">
    <property type="taxonomic scope" value="Bacteria"/>
</dbReference>
<dbReference type="EMBL" id="BBMZ01000043">
    <property type="protein sequence ID" value="GAL60535.1"/>
    <property type="molecule type" value="Genomic_DNA"/>
</dbReference>
<organism evidence="2 3">
    <name type="scientific">Pseudescherichia vulneris NBRC 102420</name>
    <dbReference type="NCBI Taxonomy" id="1115515"/>
    <lineage>
        <taxon>Bacteria</taxon>
        <taxon>Pseudomonadati</taxon>
        <taxon>Pseudomonadota</taxon>
        <taxon>Gammaproteobacteria</taxon>
        <taxon>Enterobacterales</taxon>
        <taxon>Enterobacteriaceae</taxon>
        <taxon>Pseudescherichia</taxon>
    </lineage>
</organism>
<evidence type="ECO:0000313" key="2">
    <source>
        <dbReference type="EMBL" id="GAL60535.1"/>
    </source>
</evidence>
<keyword evidence="1" id="KW-0732">Signal</keyword>
<name>A0A090V6M6_PSEVU</name>
<gene>
    <name evidence="2" type="ORF">EV102420_43_00090</name>
</gene>
<feature type="signal peptide" evidence="1">
    <location>
        <begin position="1"/>
        <end position="20"/>
    </location>
</feature>
<dbReference type="STRING" id="1115515.EV102420_43_00090"/>
<reference evidence="2 3" key="1">
    <citation type="submission" date="2014-09" db="EMBL/GenBank/DDBJ databases">
        <title>Whole genome shotgun sequence of Escherichia vulneris NBRC 102420.</title>
        <authorList>
            <person name="Yoshida Y."/>
            <person name="Hosoyama A."/>
            <person name="Tsuchikane K."/>
            <person name="Ohji S."/>
            <person name="Ichikawa N."/>
            <person name="Kimura A."/>
            <person name="Yamazoe A."/>
            <person name="Ezaki T."/>
            <person name="Fujita N."/>
        </authorList>
    </citation>
    <scope>NUCLEOTIDE SEQUENCE [LARGE SCALE GENOMIC DNA]</scope>
    <source>
        <strain evidence="2 3">NBRC 102420</strain>
    </source>
</reference>
<dbReference type="AlphaFoldDB" id="A0A090V6M6"/>
<protein>
    <submittedName>
        <fullName evidence="2">Uncharacterized protein</fullName>
    </submittedName>
</protein>
<evidence type="ECO:0000313" key="3">
    <source>
        <dbReference type="Proteomes" id="UP000029462"/>
    </source>
</evidence>
<comment type="caution">
    <text evidence="2">The sequence shown here is derived from an EMBL/GenBank/DDBJ whole genome shotgun (WGS) entry which is preliminary data.</text>
</comment>
<keyword evidence="3" id="KW-1185">Reference proteome</keyword>
<sequence>MKANCVFAIAILILPFHAFADGQCGPFRLSAGPDDGWFRINGVRPETQHITFLKEKEDYSNLKLEWMMATDQPNTWVGLEYIKRDGKAILNAEWIRAGVTGTDMPR</sequence>
<dbReference type="Proteomes" id="UP000029462">
    <property type="component" value="Unassembled WGS sequence"/>
</dbReference>
<accession>A0A090V6M6</accession>
<dbReference type="RefSeq" id="WP_042396171.1">
    <property type="nucleotide sequence ID" value="NZ_BBMZ01000043.1"/>
</dbReference>
<proteinExistence type="predicted"/>
<dbReference type="OrthoDB" id="6630722at2"/>
<evidence type="ECO:0000256" key="1">
    <source>
        <dbReference type="SAM" id="SignalP"/>
    </source>
</evidence>
<feature type="chain" id="PRO_5001865417" evidence="1">
    <location>
        <begin position="21"/>
        <end position="106"/>
    </location>
</feature>